<dbReference type="GO" id="GO:0003676">
    <property type="term" value="F:nucleic acid binding"/>
    <property type="evidence" value="ECO:0007669"/>
    <property type="project" value="InterPro"/>
</dbReference>
<dbReference type="InterPro" id="IPR012337">
    <property type="entry name" value="RNaseH-like_sf"/>
</dbReference>
<dbReference type="GO" id="GO:0006139">
    <property type="term" value="P:nucleobase-containing compound metabolic process"/>
    <property type="evidence" value="ECO:0007669"/>
    <property type="project" value="InterPro"/>
</dbReference>
<dbReference type="GO" id="GO:0008408">
    <property type="term" value="F:3'-5' exonuclease activity"/>
    <property type="evidence" value="ECO:0007669"/>
    <property type="project" value="InterPro"/>
</dbReference>
<organism evidence="2 3">
    <name type="scientific">Fusarium torreyae</name>
    <dbReference type="NCBI Taxonomy" id="1237075"/>
    <lineage>
        <taxon>Eukaryota</taxon>
        <taxon>Fungi</taxon>
        <taxon>Dikarya</taxon>
        <taxon>Ascomycota</taxon>
        <taxon>Pezizomycotina</taxon>
        <taxon>Sordariomycetes</taxon>
        <taxon>Hypocreomycetidae</taxon>
        <taxon>Hypocreales</taxon>
        <taxon>Nectriaceae</taxon>
        <taxon>Fusarium</taxon>
    </lineage>
</organism>
<dbReference type="PANTHER" id="PTHR43040">
    <property type="entry name" value="RIBONUCLEASE D"/>
    <property type="match status" value="1"/>
</dbReference>
<dbReference type="InterPro" id="IPR036397">
    <property type="entry name" value="RNaseH_sf"/>
</dbReference>
<name>A0A9W8RJD9_9HYPO</name>
<dbReference type="Proteomes" id="UP001152049">
    <property type="component" value="Unassembled WGS sequence"/>
</dbReference>
<comment type="caution">
    <text evidence="2">The sequence shown here is derived from an EMBL/GenBank/DDBJ whole genome shotgun (WGS) entry which is preliminary data.</text>
</comment>
<dbReference type="SMART" id="SM00474">
    <property type="entry name" value="35EXOc"/>
    <property type="match status" value="1"/>
</dbReference>
<gene>
    <name evidence="2" type="ORF">NW762_014128</name>
</gene>
<dbReference type="InterPro" id="IPR002562">
    <property type="entry name" value="3'-5'_exonuclease_dom"/>
</dbReference>
<accession>A0A9W8RJD9</accession>
<protein>
    <recommendedName>
        <fullName evidence="1">3'-5' exonuclease domain-containing protein</fullName>
    </recommendedName>
</protein>
<dbReference type="OrthoDB" id="26838at2759"/>
<reference evidence="2" key="1">
    <citation type="submission" date="2022-09" db="EMBL/GenBank/DDBJ databases">
        <title>Fusarium specimens isolated from Avocado Roots.</title>
        <authorList>
            <person name="Stajich J."/>
            <person name="Roper C."/>
            <person name="Heimlech-Rivalta G."/>
        </authorList>
    </citation>
    <scope>NUCLEOTIDE SEQUENCE</scope>
    <source>
        <strain evidence="2">CF00136</strain>
    </source>
</reference>
<evidence type="ECO:0000313" key="3">
    <source>
        <dbReference type="Proteomes" id="UP001152049"/>
    </source>
</evidence>
<dbReference type="PANTHER" id="PTHR43040:SF1">
    <property type="entry name" value="RIBONUCLEASE D"/>
    <property type="match status" value="1"/>
</dbReference>
<feature type="domain" description="3'-5' exonuclease" evidence="1">
    <location>
        <begin position="23"/>
        <end position="227"/>
    </location>
</feature>
<proteinExistence type="predicted"/>
<evidence type="ECO:0000313" key="2">
    <source>
        <dbReference type="EMBL" id="KAJ4245258.1"/>
    </source>
</evidence>
<sequence length="268" mass="30090">MASIADSLTHQLDSLKLVDQPSVVFVDDTTAVSKLVDALDSLPTDKPSIFIDLEGVNLSRHGTISIMQIYDHVAKRTYLVDVYTLGSKCFLTTGSNGQTLKQLLESATIPKVFFDVRNDSDALYGIYQIGLAGIHDLQLMELATRTFSRRCVTGLSKCIEKDAPLSYLERMTWMQTKVKGLELFAPERGGSYEVFNKRPLSEDIESYCAQDVQILPRLWAHYDAKMGQRWREKVMAESKARVRLSQTADFNGNGRHMALAPVGWEYAL</sequence>
<dbReference type="Gene3D" id="3.30.420.10">
    <property type="entry name" value="Ribonuclease H-like superfamily/Ribonuclease H"/>
    <property type="match status" value="1"/>
</dbReference>
<keyword evidence="3" id="KW-1185">Reference proteome</keyword>
<dbReference type="Pfam" id="PF01612">
    <property type="entry name" value="DNA_pol_A_exo1"/>
    <property type="match status" value="1"/>
</dbReference>
<evidence type="ECO:0000259" key="1">
    <source>
        <dbReference type="SMART" id="SM00474"/>
    </source>
</evidence>
<dbReference type="SUPFAM" id="SSF53098">
    <property type="entry name" value="Ribonuclease H-like"/>
    <property type="match status" value="1"/>
</dbReference>
<dbReference type="EMBL" id="JAOQAZ010000047">
    <property type="protein sequence ID" value="KAJ4245258.1"/>
    <property type="molecule type" value="Genomic_DNA"/>
</dbReference>
<dbReference type="AlphaFoldDB" id="A0A9W8RJD9"/>